<dbReference type="SUPFAM" id="SSF55347">
    <property type="entry name" value="Glyceraldehyde-3-phosphate dehydrogenase-like, C-terminal domain"/>
    <property type="match status" value="1"/>
</dbReference>
<feature type="domain" description="Gfo/Idh/MocA-like oxidoreductase N-terminal" evidence="3">
    <location>
        <begin position="4"/>
        <end position="121"/>
    </location>
</feature>
<dbReference type="PANTHER" id="PTHR43708">
    <property type="entry name" value="CONSERVED EXPRESSED OXIDOREDUCTASE (EUROFUNG)"/>
    <property type="match status" value="1"/>
</dbReference>
<comment type="similarity">
    <text evidence="1">Belongs to the Gfo/Idh/MocA family.</text>
</comment>
<gene>
    <name evidence="5" type="ORF">GCM10009533_17440</name>
</gene>
<feature type="domain" description="Gfo/Idh/MocA-like oxidoreductase C-terminal" evidence="4">
    <location>
        <begin position="136"/>
        <end position="343"/>
    </location>
</feature>
<dbReference type="Proteomes" id="UP001500729">
    <property type="component" value="Unassembled WGS sequence"/>
</dbReference>
<dbReference type="InterPro" id="IPR036291">
    <property type="entry name" value="NAD(P)-bd_dom_sf"/>
</dbReference>
<dbReference type="InterPro" id="IPR004104">
    <property type="entry name" value="Gfo/Idh/MocA-like_OxRdtase_C"/>
</dbReference>
<proteinExistence type="inferred from homology"/>
<protein>
    <submittedName>
        <fullName evidence="5">Gfo/Idh/MocA family oxidoreductase</fullName>
    </submittedName>
</protein>
<keyword evidence="2" id="KW-0560">Oxidoreductase</keyword>
<evidence type="ECO:0000256" key="1">
    <source>
        <dbReference type="ARBA" id="ARBA00010928"/>
    </source>
</evidence>
<evidence type="ECO:0000256" key="2">
    <source>
        <dbReference type="ARBA" id="ARBA00023002"/>
    </source>
</evidence>
<dbReference type="EMBL" id="BAAAGS010000008">
    <property type="protein sequence ID" value="GAA0518812.1"/>
    <property type="molecule type" value="Genomic_DNA"/>
</dbReference>
<evidence type="ECO:0000313" key="5">
    <source>
        <dbReference type="EMBL" id="GAA0518812.1"/>
    </source>
</evidence>
<sequence length="351" mass="38054">MSALKVGLIGYGIAGAVFHAPLVAANQNLRLDAVVTANPQRRAAVEQDHPGTAVVDDLDALLERRPDLVVVASPNRTHYELTRALVDAGVPVVVDKPFVPTAQQGRELIEHAASKDVPLTVFQNRRWDNDLLTARTLIESGELGAVLRFESRFERWVPTPKPGWRESGGAEEAGGVLYDLGSHLVDQALLLFGPVESVYAQVDRRRAGVEVDDDSFVALVHTGGVRSHLWMSKVAAQHGPRFRVLGDRAAYTKYGLDPQEAAMREGGSPADPGWGEEPRELWGQLGTIGESRTVPTEPGRYQAFYDAVVSALRDGGPLPVDPRDSVAGIEIIEAARRSAENGTVERLEQNG</sequence>
<evidence type="ECO:0000259" key="3">
    <source>
        <dbReference type="Pfam" id="PF01408"/>
    </source>
</evidence>
<organism evidence="5 6">
    <name type="scientific">Saccharopolyspora erythraea</name>
    <name type="common">Streptomyces erythraeus</name>
    <dbReference type="NCBI Taxonomy" id="1836"/>
    <lineage>
        <taxon>Bacteria</taxon>
        <taxon>Bacillati</taxon>
        <taxon>Actinomycetota</taxon>
        <taxon>Actinomycetes</taxon>
        <taxon>Pseudonocardiales</taxon>
        <taxon>Pseudonocardiaceae</taxon>
        <taxon>Saccharopolyspora</taxon>
    </lineage>
</organism>
<accession>A0ABP3MH44</accession>
<name>A0ABP3MH44_SACER</name>
<dbReference type="Pfam" id="PF02894">
    <property type="entry name" value="GFO_IDH_MocA_C"/>
    <property type="match status" value="1"/>
</dbReference>
<dbReference type="RefSeq" id="WP_009942595.1">
    <property type="nucleotide sequence ID" value="NZ_BAAAGS010000008.1"/>
</dbReference>
<reference evidence="6" key="1">
    <citation type="journal article" date="2019" name="Int. J. Syst. Evol. Microbiol.">
        <title>The Global Catalogue of Microorganisms (GCM) 10K type strain sequencing project: providing services to taxonomists for standard genome sequencing and annotation.</title>
        <authorList>
            <consortium name="The Broad Institute Genomics Platform"/>
            <consortium name="The Broad Institute Genome Sequencing Center for Infectious Disease"/>
            <person name="Wu L."/>
            <person name="Ma J."/>
        </authorList>
    </citation>
    <scope>NUCLEOTIDE SEQUENCE [LARGE SCALE GENOMIC DNA]</scope>
    <source>
        <strain evidence="6">JCM 10303</strain>
    </source>
</reference>
<dbReference type="Pfam" id="PF01408">
    <property type="entry name" value="GFO_IDH_MocA"/>
    <property type="match status" value="1"/>
</dbReference>
<dbReference type="SUPFAM" id="SSF51735">
    <property type="entry name" value="NAD(P)-binding Rossmann-fold domains"/>
    <property type="match status" value="1"/>
</dbReference>
<dbReference type="InterPro" id="IPR000683">
    <property type="entry name" value="Gfo/Idh/MocA-like_OxRdtase_N"/>
</dbReference>
<dbReference type="PANTHER" id="PTHR43708:SF5">
    <property type="entry name" value="CONSERVED EXPRESSED OXIDOREDUCTASE (EUROFUNG)-RELATED"/>
    <property type="match status" value="1"/>
</dbReference>
<keyword evidence="6" id="KW-1185">Reference proteome</keyword>
<dbReference type="Gene3D" id="3.30.360.10">
    <property type="entry name" value="Dihydrodipicolinate Reductase, domain 2"/>
    <property type="match status" value="1"/>
</dbReference>
<evidence type="ECO:0000259" key="4">
    <source>
        <dbReference type="Pfam" id="PF02894"/>
    </source>
</evidence>
<comment type="caution">
    <text evidence="5">The sequence shown here is derived from an EMBL/GenBank/DDBJ whole genome shotgun (WGS) entry which is preliminary data.</text>
</comment>
<dbReference type="Gene3D" id="3.40.50.720">
    <property type="entry name" value="NAD(P)-binding Rossmann-like Domain"/>
    <property type="match status" value="1"/>
</dbReference>
<evidence type="ECO:0000313" key="6">
    <source>
        <dbReference type="Proteomes" id="UP001500729"/>
    </source>
</evidence>
<dbReference type="InterPro" id="IPR051317">
    <property type="entry name" value="Gfo/Idh/MocA_oxidoreduct"/>
</dbReference>